<accession>A0ABR5N6W5</accession>
<evidence type="ECO:0000313" key="2">
    <source>
        <dbReference type="Proteomes" id="UP000051063"/>
    </source>
</evidence>
<organism evidence="1 2">
    <name type="scientific">Brevibacillus choshinensis</name>
    <dbReference type="NCBI Taxonomy" id="54911"/>
    <lineage>
        <taxon>Bacteria</taxon>
        <taxon>Bacillati</taxon>
        <taxon>Bacillota</taxon>
        <taxon>Bacilli</taxon>
        <taxon>Bacillales</taxon>
        <taxon>Paenibacillaceae</taxon>
        <taxon>Brevibacillus</taxon>
    </lineage>
</organism>
<dbReference type="EMBL" id="LJJB01000010">
    <property type="protein sequence ID" value="KQL46362.1"/>
    <property type="molecule type" value="Genomic_DNA"/>
</dbReference>
<keyword evidence="2" id="KW-1185">Reference proteome</keyword>
<comment type="caution">
    <text evidence="1">The sequence shown here is derived from an EMBL/GenBank/DDBJ whole genome shotgun (WGS) entry which is preliminary data.</text>
</comment>
<name>A0ABR5N6W5_BRECH</name>
<sequence length="284" mass="32543">MMIDLSSERLFEEMIKRANRMRGDEQPHGFALLVDSTVAMEKALAGLTRCQALQTKTCLFLLMNQTAPIPAMLLANWLEVSNRWLEAMAMFHWVEITRLKRVLPYWLMRGHSKKNERIPSAILEAQLLTVSASGSLAEAQIQLLDQIIRNLQQSPSNAQRLDKLEKEALLILDSIGEMLRILVRKHDPFMTFDNEKAEKIGSSVQEISASLLSSMKKLESQAALSPLFSREFIYKLRESLKRLIEHYSSSKNFAPMIFHSDSPLPKPWLNEEVFGPFSKRNSRK</sequence>
<reference evidence="1 2" key="1">
    <citation type="submission" date="2015-09" db="EMBL/GenBank/DDBJ databases">
        <title>Genome sequencing project for genomic taxonomy and phylogenomics of Bacillus-like bacteria.</title>
        <authorList>
            <person name="Liu B."/>
            <person name="Wang J."/>
            <person name="Zhu Y."/>
            <person name="Liu G."/>
            <person name="Chen Q."/>
            <person name="Chen Z."/>
            <person name="Lan J."/>
            <person name="Che J."/>
            <person name="Ge C."/>
            <person name="Shi H."/>
            <person name="Pan Z."/>
            <person name="Liu X."/>
        </authorList>
    </citation>
    <scope>NUCLEOTIDE SEQUENCE [LARGE SCALE GENOMIC DNA]</scope>
    <source>
        <strain evidence="1 2">DSM 8552</strain>
    </source>
</reference>
<evidence type="ECO:0000313" key="1">
    <source>
        <dbReference type="EMBL" id="KQL46362.1"/>
    </source>
</evidence>
<protein>
    <submittedName>
        <fullName evidence="1">Uncharacterized protein</fullName>
    </submittedName>
</protein>
<dbReference type="Proteomes" id="UP000051063">
    <property type="component" value="Unassembled WGS sequence"/>
</dbReference>
<gene>
    <name evidence="1" type="ORF">AN963_15500</name>
</gene>
<proteinExistence type="predicted"/>